<feature type="region of interest" description="Disordered" evidence="1">
    <location>
        <begin position="81"/>
        <end position="122"/>
    </location>
</feature>
<gene>
    <name evidence="2" type="ORF">PIB30_076286</name>
</gene>
<evidence type="ECO:0000313" key="3">
    <source>
        <dbReference type="Proteomes" id="UP001341840"/>
    </source>
</evidence>
<feature type="compositionally biased region" description="Acidic residues" evidence="1">
    <location>
        <begin position="110"/>
        <end position="122"/>
    </location>
</feature>
<reference evidence="2 3" key="1">
    <citation type="journal article" date="2023" name="Plants (Basel)">
        <title>Bridging the Gap: Combining Genomics and Transcriptomics Approaches to Understand Stylosanthes scabra, an Orphan Legume from the Brazilian Caatinga.</title>
        <authorList>
            <person name="Ferreira-Neto J.R.C."/>
            <person name="da Silva M.D."/>
            <person name="Binneck E."/>
            <person name="de Melo N.F."/>
            <person name="da Silva R.H."/>
            <person name="de Melo A.L.T.M."/>
            <person name="Pandolfi V."/>
            <person name="Bustamante F.O."/>
            <person name="Brasileiro-Vidal A.C."/>
            <person name="Benko-Iseppon A.M."/>
        </authorList>
    </citation>
    <scope>NUCLEOTIDE SEQUENCE [LARGE SCALE GENOMIC DNA]</scope>
    <source>
        <tissue evidence="2">Leaves</tissue>
    </source>
</reference>
<proteinExistence type="predicted"/>
<comment type="caution">
    <text evidence="2">The sequence shown here is derived from an EMBL/GenBank/DDBJ whole genome shotgun (WGS) entry which is preliminary data.</text>
</comment>
<organism evidence="2 3">
    <name type="scientific">Stylosanthes scabra</name>
    <dbReference type="NCBI Taxonomy" id="79078"/>
    <lineage>
        <taxon>Eukaryota</taxon>
        <taxon>Viridiplantae</taxon>
        <taxon>Streptophyta</taxon>
        <taxon>Embryophyta</taxon>
        <taxon>Tracheophyta</taxon>
        <taxon>Spermatophyta</taxon>
        <taxon>Magnoliopsida</taxon>
        <taxon>eudicotyledons</taxon>
        <taxon>Gunneridae</taxon>
        <taxon>Pentapetalae</taxon>
        <taxon>rosids</taxon>
        <taxon>fabids</taxon>
        <taxon>Fabales</taxon>
        <taxon>Fabaceae</taxon>
        <taxon>Papilionoideae</taxon>
        <taxon>50 kb inversion clade</taxon>
        <taxon>dalbergioids sensu lato</taxon>
        <taxon>Dalbergieae</taxon>
        <taxon>Pterocarpus clade</taxon>
        <taxon>Stylosanthes</taxon>
    </lineage>
</organism>
<feature type="region of interest" description="Disordered" evidence="1">
    <location>
        <begin position="1"/>
        <end position="67"/>
    </location>
</feature>
<sequence length="146" mass="15797">MTYTAATKTDVVAGQDTPTGERESRGYTTYSDDEFQSPVREKVVELPSTQSAPVLEEENGAGAMGSVDELSGESLYRINVGEKSDNQHTETVHHDRGVEGVEGLKSADMNDSEGVVEEDTQSDETLYRINTDAFNGNLNGFGGDRV</sequence>
<protein>
    <submittedName>
        <fullName evidence="2">Uncharacterized protein</fullName>
    </submittedName>
</protein>
<dbReference type="Proteomes" id="UP001341840">
    <property type="component" value="Unassembled WGS sequence"/>
</dbReference>
<keyword evidence="3" id="KW-1185">Reference proteome</keyword>
<evidence type="ECO:0000256" key="1">
    <source>
        <dbReference type="SAM" id="MobiDB-lite"/>
    </source>
</evidence>
<feature type="compositionally biased region" description="Basic and acidic residues" evidence="1">
    <location>
        <begin position="81"/>
        <end position="99"/>
    </location>
</feature>
<accession>A0ABU6VQ99</accession>
<dbReference type="EMBL" id="JASCZI010152030">
    <property type="protein sequence ID" value="MED6175214.1"/>
    <property type="molecule type" value="Genomic_DNA"/>
</dbReference>
<name>A0ABU6VQ99_9FABA</name>
<evidence type="ECO:0000313" key="2">
    <source>
        <dbReference type="EMBL" id="MED6175214.1"/>
    </source>
</evidence>